<evidence type="ECO:0000256" key="6">
    <source>
        <dbReference type="ARBA" id="ARBA00023163"/>
    </source>
</evidence>
<dbReference type="SMART" id="SM00399">
    <property type="entry name" value="ZnF_C4"/>
    <property type="match status" value="1"/>
</dbReference>
<dbReference type="GO" id="GO:0008270">
    <property type="term" value="F:zinc ion binding"/>
    <property type="evidence" value="ECO:0007669"/>
    <property type="project" value="UniProtKB-KW"/>
</dbReference>
<evidence type="ECO:0000259" key="9">
    <source>
        <dbReference type="PROSITE" id="PS51843"/>
    </source>
</evidence>
<accession>A0A914R000</accession>
<keyword evidence="2" id="KW-0863">Zinc-finger</keyword>
<dbReference type="InterPro" id="IPR035500">
    <property type="entry name" value="NHR-like_dom_sf"/>
</dbReference>
<dbReference type="Pfam" id="PF00104">
    <property type="entry name" value="Hormone_recep"/>
    <property type="match status" value="1"/>
</dbReference>
<dbReference type="PROSITE" id="PS51030">
    <property type="entry name" value="NUCLEAR_REC_DBD_2"/>
    <property type="match status" value="1"/>
</dbReference>
<dbReference type="SUPFAM" id="SSF57716">
    <property type="entry name" value="Glucocorticoid receptor-like (DNA-binding domain)"/>
    <property type="match status" value="1"/>
</dbReference>
<dbReference type="InterPro" id="IPR000536">
    <property type="entry name" value="Nucl_hrmn_rcpt_lig-bd"/>
</dbReference>
<keyword evidence="6" id="KW-0804">Transcription</keyword>
<evidence type="ECO:0000259" key="8">
    <source>
        <dbReference type="PROSITE" id="PS51030"/>
    </source>
</evidence>
<feature type="domain" description="Nuclear receptor" evidence="8">
    <location>
        <begin position="6"/>
        <end position="36"/>
    </location>
</feature>
<proteinExistence type="predicted"/>
<evidence type="ECO:0000256" key="2">
    <source>
        <dbReference type="ARBA" id="ARBA00022771"/>
    </source>
</evidence>
<keyword evidence="1" id="KW-0479">Metal-binding</keyword>
<evidence type="ECO:0000256" key="5">
    <source>
        <dbReference type="ARBA" id="ARBA00023125"/>
    </source>
</evidence>
<dbReference type="WBParaSite" id="PDA_v2.g9526.t1">
    <property type="protein sequence ID" value="PDA_v2.g9526.t1"/>
    <property type="gene ID" value="PDA_v2.g9526"/>
</dbReference>
<evidence type="ECO:0000256" key="7">
    <source>
        <dbReference type="ARBA" id="ARBA00023170"/>
    </source>
</evidence>
<evidence type="ECO:0000313" key="10">
    <source>
        <dbReference type="Proteomes" id="UP000887578"/>
    </source>
</evidence>
<evidence type="ECO:0000256" key="3">
    <source>
        <dbReference type="ARBA" id="ARBA00022833"/>
    </source>
</evidence>
<protein>
    <submittedName>
        <fullName evidence="11">Nuclear receptor domain-containing protein</fullName>
    </submittedName>
</protein>
<reference evidence="11" key="1">
    <citation type="submission" date="2022-11" db="UniProtKB">
        <authorList>
            <consortium name="WormBaseParasite"/>
        </authorList>
    </citation>
    <scope>IDENTIFICATION</scope>
</reference>
<feature type="domain" description="NR LBD" evidence="9">
    <location>
        <begin position="1"/>
        <end position="172"/>
    </location>
</feature>
<dbReference type="GO" id="GO:0043565">
    <property type="term" value="F:sequence-specific DNA binding"/>
    <property type="evidence" value="ECO:0007669"/>
    <property type="project" value="InterPro"/>
</dbReference>
<keyword evidence="5" id="KW-0238">DNA-binding</keyword>
<evidence type="ECO:0000256" key="1">
    <source>
        <dbReference type="ARBA" id="ARBA00022723"/>
    </source>
</evidence>
<dbReference type="Gene3D" id="1.10.565.10">
    <property type="entry name" value="Retinoid X Receptor"/>
    <property type="match status" value="1"/>
</dbReference>
<name>A0A914R000_9BILA</name>
<keyword evidence="3" id="KW-0862">Zinc</keyword>
<dbReference type="GO" id="GO:0005634">
    <property type="term" value="C:nucleus"/>
    <property type="evidence" value="ECO:0007669"/>
    <property type="project" value="TreeGrafter"/>
</dbReference>
<dbReference type="GO" id="GO:0003700">
    <property type="term" value="F:DNA-binding transcription factor activity"/>
    <property type="evidence" value="ECO:0007669"/>
    <property type="project" value="InterPro"/>
</dbReference>
<dbReference type="PROSITE" id="PS51843">
    <property type="entry name" value="NR_LBD"/>
    <property type="match status" value="1"/>
</dbReference>
<keyword evidence="7" id="KW-0675">Receptor</keyword>
<sequence length="172" mass="19335">MPGNTPLNCLICGGISYGYHFGILACRACAAFFRRTDYNNMEIFFTDMATRNQDATDIIHKNVKRTRKTFSTLKIDECEIAALAGIMLWNEAAQILPNWLPGEKAKEQIFQELHGYLINKYGNVNIGIRIGSLITTLHELSNAARAISEHRTMEKLFNPGVIDLLMDELPNG</sequence>
<evidence type="ECO:0000256" key="4">
    <source>
        <dbReference type="ARBA" id="ARBA00023015"/>
    </source>
</evidence>
<organism evidence="10 11">
    <name type="scientific">Panagrolaimus davidi</name>
    <dbReference type="NCBI Taxonomy" id="227884"/>
    <lineage>
        <taxon>Eukaryota</taxon>
        <taxon>Metazoa</taxon>
        <taxon>Ecdysozoa</taxon>
        <taxon>Nematoda</taxon>
        <taxon>Chromadorea</taxon>
        <taxon>Rhabditida</taxon>
        <taxon>Tylenchina</taxon>
        <taxon>Panagrolaimomorpha</taxon>
        <taxon>Panagrolaimoidea</taxon>
        <taxon>Panagrolaimidae</taxon>
        <taxon>Panagrolaimus</taxon>
    </lineage>
</organism>
<keyword evidence="4" id="KW-0805">Transcription regulation</keyword>
<dbReference type="PANTHER" id="PTHR46011">
    <property type="entry name" value="NUCLEAR HORMONE RECEPTOR FAMILY MEMBER NHR-86-RELATED"/>
    <property type="match status" value="1"/>
</dbReference>
<dbReference type="InterPro" id="IPR001628">
    <property type="entry name" value="Znf_hrmn_rcpt"/>
</dbReference>
<dbReference type="Proteomes" id="UP000887578">
    <property type="component" value="Unplaced"/>
</dbReference>
<evidence type="ECO:0000313" key="11">
    <source>
        <dbReference type="WBParaSite" id="PDA_v2.g9526.t1"/>
    </source>
</evidence>
<keyword evidence="10" id="KW-1185">Reference proteome</keyword>
<dbReference type="PRINTS" id="PR00047">
    <property type="entry name" value="STROIDFINGER"/>
</dbReference>
<dbReference type="AlphaFoldDB" id="A0A914R000"/>
<dbReference type="PANTHER" id="PTHR46011:SF6">
    <property type="entry name" value="HIGH ZINC ACTIVATED NUCLEAR RECEPTOR PROTEIN"/>
    <property type="match status" value="1"/>
</dbReference>
<dbReference type="SUPFAM" id="SSF48508">
    <property type="entry name" value="Nuclear receptor ligand-binding domain"/>
    <property type="match status" value="1"/>
</dbReference>